<organism evidence="2 3">
    <name type="scientific">Bacillus salitolerans</name>
    <dbReference type="NCBI Taxonomy" id="1437434"/>
    <lineage>
        <taxon>Bacteria</taxon>
        <taxon>Bacillati</taxon>
        <taxon>Bacillota</taxon>
        <taxon>Bacilli</taxon>
        <taxon>Bacillales</taxon>
        <taxon>Bacillaceae</taxon>
        <taxon>Bacillus</taxon>
    </lineage>
</organism>
<feature type="domain" description="DUF5983" evidence="1">
    <location>
        <begin position="6"/>
        <end position="93"/>
    </location>
</feature>
<dbReference type="RefSeq" id="WP_377927355.1">
    <property type="nucleotide sequence ID" value="NZ_JBHUEM010000005.1"/>
</dbReference>
<keyword evidence="3" id="KW-1185">Reference proteome</keyword>
<name>A0ABW4LND4_9BACI</name>
<dbReference type="Pfam" id="PF19419">
    <property type="entry name" value="DUF5983"/>
    <property type="match status" value="1"/>
</dbReference>
<sequence length="93" mass="11048">MNIVKMLQLSTFHIKESTSIWLEEHQRYSLPLIVYSKAEYGWFIPIIKGWKDDVLHIPDDLVTIIEFAEGEGIEWVMLDRDCDLVSHLPIYQW</sequence>
<proteinExistence type="predicted"/>
<evidence type="ECO:0000313" key="2">
    <source>
        <dbReference type="EMBL" id="MFD1736208.1"/>
    </source>
</evidence>
<protein>
    <recommendedName>
        <fullName evidence="1">DUF5983 domain-containing protein</fullName>
    </recommendedName>
</protein>
<gene>
    <name evidence="2" type="ORF">ACFSCX_06475</name>
</gene>
<dbReference type="InterPro" id="IPR046025">
    <property type="entry name" value="DUF5983"/>
</dbReference>
<reference evidence="3" key="1">
    <citation type="journal article" date="2019" name="Int. J. Syst. Evol. Microbiol.">
        <title>The Global Catalogue of Microorganisms (GCM) 10K type strain sequencing project: providing services to taxonomists for standard genome sequencing and annotation.</title>
        <authorList>
            <consortium name="The Broad Institute Genomics Platform"/>
            <consortium name="The Broad Institute Genome Sequencing Center for Infectious Disease"/>
            <person name="Wu L."/>
            <person name="Ma J."/>
        </authorList>
    </citation>
    <scope>NUCLEOTIDE SEQUENCE [LARGE SCALE GENOMIC DNA]</scope>
    <source>
        <strain evidence="3">CCUG 49339</strain>
    </source>
</reference>
<accession>A0ABW4LND4</accession>
<evidence type="ECO:0000313" key="3">
    <source>
        <dbReference type="Proteomes" id="UP001597214"/>
    </source>
</evidence>
<comment type="caution">
    <text evidence="2">The sequence shown here is derived from an EMBL/GenBank/DDBJ whole genome shotgun (WGS) entry which is preliminary data.</text>
</comment>
<dbReference type="Proteomes" id="UP001597214">
    <property type="component" value="Unassembled WGS sequence"/>
</dbReference>
<dbReference type="EMBL" id="JBHUEM010000005">
    <property type="protein sequence ID" value="MFD1736208.1"/>
    <property type="molecule type" value="Genomic_DNA"/>
</dbReference>
<evidence type="ECO:0000259" key="1">
    <source>
        <dbReference type="Pfam" id="PF19419"/>
    </source>
</evidence>